<keyword evidence="2" id="KW-1185">Reference proteome</keyword>
<reference evidence="1" key="1">
    <citation type="submission" date="2019-12" db="EMBL/GenBank/DDBJ databases">
        <title>High-Quality draft genome sequences of three cyanobacteria isolated from the limestone walls of the Old Cathedral of Coimbra.</title>
        <authorList>
            <person name="Tiago I."/>
            <person name="Soares F."/>
            <person name="Portugal A."/>
        </authorList>
    </citation>
    <scope>NUCLEOTIDE SEQUENCE</scope>
    <source>
        <strain evidence="1">A</strain>
    </source>
</reference>
<dbReference type="EMBL" id="WVIE01000027">
    <property type="protein sequence ID" value="NDJ19220.1"/>
    <property type="molecule type" value="Genomic_DNA"/>
</dbReference>
<dbReference type="Proteomes" id="UP000646053">
    <property type="component" value="Unassembled WGS sequence"/>
</dbReference>
<evidence type="ECO:0000313" key="2">
    <source>
        <dbReference type="Proteomes" id="UP000646053"/>
    </source>
</evidence>
<dbReference type="AlphaFoldDB" id="A0A8J8CN40"/>
<gene>
    <name evidence="1" type="ORF">GS601_18315</name>
</gene>
<sequence>MVPPNLSHRSTDDLKQEILKLGEGNDRAPLSQKVKFYQSTLAPLFAELSQRNPFSSAEEQVAIVLGVWLPVWSTIPFIEILPGRVREQSYQIFQDNGYYANIARYAPGQRNSFLQAFSAFLLAYDFMLLQKFVVQNGQWYIQNVGIEQAFRWRGSLLTSERAESWLSKVVRSKLSKGDAPKAPDLSSLDKSTAKKVGTSFLATPQLEHLYIDRDFRLVKSQRNQQRPSYTIAIRQQ</sequence>
<protein>
    <submittedName>
        <fullName evidence="1">Uncharacterized protein</fullName>
    </submittedName>
</protein>
<name>A0A8J8CN40_9CYAN</name>
<evidence type="ECO:0000313" key="1">
    <source>
        <dbReference type="EMBL" id="NDJ19220.1"/>
    </source>
</evidence>
<accession>A0A8J8CN40</accession>
<proteinExistence type="predicted"/>
<organism evidence="1 2">
    <name type="scientific">Myxacorys almedinensis A</name>
    <dbReference type="NCBI Taxonomy" id="2690445"/>
    <lineage>
        <taxon>Bacteria</taxon>
        <taxon>Bacillati</taxon>
        <taxon>Cyanobacteriota</taxon>
        <taxon>Cyanophyceae</taxon>
        <taxon>Leptolyngbyales</taxon>
        <taxon>Leptolyngbyaceae</taxon>
        <taxon>Myxacorys</taxon>
        <taxon>Myxacorys almedinensis</taxon>
    </lineage>
</organism>
<comment type="caution">
    <text evidence="1">The sequence shown here is derived from an EMBL/GenBank/DDBJ whole genome shotgun (WGS) entry which is preliminary data.</text>
</comment>